<evidence type="ECO:0000259" key="6">
    <source>
        <dbReference type="PROSITE" id="PS51736"/>
    </source>
</evidence>
<sequence length="311" mass="34394">MRVETAKTEDASGGAEPPSRRLVGYARISPDAHRTDTQVAELRAAGCDQIRQDHASGTSDNRPVLEKVLSELTEGETLVVTNLDRLGQSAANLLQLIVRLLARGIHFRSLHDPIDTATSQGMFALEVLGAIVRLDRSVTAERTRAGMKAAKAKGKLAGNPGLRDGLPEARAAISRAREKAYLDDLQSSSESWLPVVQQLRPQHSWENIALILNRRGQDWTVERLRRAVHRMVREKHADPELLARSSRRIPEDRLMKLVAAVAIADPTLSLRGIAAQLDKMGEVPARGGRKWQPSSVRHFLDEAHRFGLLPR</sequence>
<dbReference type="PANTHER" id="PTHR30461">
    <property type="entry name" value="DNA-INVERTASE FROM LAMBDOID PROPHAGE"/>
    <property type="match status" value="1"/>
</dbReference>
<proteinExistence type="predicted"/>
<dbReference type="SMART" id="SM00857">
    <property type="entry name" value="Resolvase"/>
    <property type="match status" value="1"/>
</dbReference>
<protein>
    <submittedName>
        <fullName evidence="7">Recombinase family protein</fullName>
    </submittedName>
</protein>
<dbReference type="KEGG" id="rgr:FZ934_21420"/>
<keyword evidence="8" id="KW-1185">Reference proteome</keyword>
<dbReference type="Gene3D" id="3.40.50.1390">
    <property type="entry name" value="Resolvase, N-terminal catalytic domain"/>
    <property type="match status" value="1"/>
</dbReference>
<dbReference type="InterPro" id="IPR006118">
    <property type="entry name" value="Recombinase_CS"/>
</dbReference>
<evidence type="ECO:0000256" key="3">
    <source>
        <dbReference type="ARBA" id="ARBA00023172"/>
    </source>
</evidence>
<geneLocation type="plasmid" evidence="7 8">
    <name>unnamed</name>
</geneLocation>
<feature type="compositionally biased region" description="Basic and acidic residues" evidence="5">
    <location>
        <begin position="1"/>
        <end position="10"/>
    </location>
</feature>
<dbReference type="GO" id="GO:0003677">
    <property type="term" value="F:DNA binding"/>
    <property type="evidence" value="ECO:0007669"/>
    <property type="project" value="UniProtKB-KW"/>
</dbReference>
<accession>A0A5Q0CFG3</accession>
<evidence type="ECO:0000256" key="1">
    <source>
        <dbReference type="ARBA" id="ARBA00022908"/>
    </source>
</evidence>
<dbReference type="PROSITE" id="PS51736">
    <property type="entry name" value="RECOMBINASES_3"/>
    <property type="match status" value="1"/>
</dbReference>
<dbReference type="AlphaFoldDB" id="A0A5Q0CFG3"/>
<name>A0A5Q0CFG3_9HYPH</name>
<feature type="domain" description="Resolvase/invertase-type recombinase catalytic" evidence="6">
    <location>
        <begin position="21"/>
        <end position="154"/>
    </location>
</feature>
<dbReference type="PANTHER" id="PTHR30461:SF2">
    <property type="entry name" value="SERINE RECOMBINASE PINE-RELATED"/>
    <property type="match status" value="1"/>
</dbReference>
<organism evidence="7 8">
    <name type="scientific">Rhizobium grahamii</name>
    <dbReference type="NCBI Taxonomy" id="1120045"/>
    <lineage>
        <taxon>Bacteria</taxon>
        <taxon>Pseudomonadati</taxon>
        <taxon>Pseudomonadota</taxon>
        <taxon>Alphaproteobacteria</taxon>
        <taxon>Hyphomicrobiales</taxon>
        <taxon>Rhizobiaceae</taxon>
        <taxon>Rhizobium/Agrobacterium group</taxon>
        <taxon>Rhizobium</taxon>
    </lineage>
</organism>
<keyword evidence="1" id="KW-0229">DNA integration</keyword>
<dbReference type="Proteomes" id="UP000326881">
    <property type="component" value="Plasmid unnamed"/>
</dbReference>
<dbReference type="SUPFAM" id="SSF53041">
    <property type="entry name" value="Resolvase-like"/>
    <property type="match status" value="1"/>
</dbReference>
<evidence type="ECO:0000256" key="4">
    <source>
        <dbReference type="PIRSR" id="PIRSR606118-50"/>
    </source>
</evidence>
<keyword evidence="3" id="KW-0233">DNA recombination</keyword>
<dbReference type="OrthoDB" id="9800103at2"/>
<evidence type="ECO:0000313" key="7">
    <source>
        <dbReference type="EMBL" id="QFY64055.1"/>
    </source>
</evidence>
<feature type="region of interest" description="Disordered" evidence="5">
    <location>
        <begin position="1"/>
        <end position="21"/>
    </location>
</feature>
<feature type="active site" description="O-(5'-phospho-DNA)-serine intermediate" evidence="4">
    <location>
        <position position="29"/>
    </location>
</feature>
<evidence type="ECO:0000256" key="2">
    <source>
        <dbReference type="ARBA" id="ARBA00023125"/>
    </source>
</evidence>
<dbReference type="InterPro" id="IPR050639">
    <property type="entry name" value="SSR_resolvase"/>
</dbReference>
<dbReference type="PROSITE" id="PS00398">
    <property type="entry name" value="RECOMBINASES_2"/>
    <property type="match status" value="1"/>
</dbReference>
<dbReference type="GO" id="GO:0015074">
    <property type="term" value="P:DNA integration"/>
    <property type="evidence" value="ECO:0007669"/>
    <property type="project" value="UniProtKB-KW"/>
</dbReference>
<dbReference type="Pfam" id="PF00239">
    <property type="entry name" value="Resolvase"/>
    <property type="match status" value="1"/>
</dbReference>
<evidence type="ECO:0000256" key="5">
    <source>
        <dbReference type="SAM" id="MobiDB-lite"/>
    </source>
</evidence>
<reference evidence="7 8" key="1">
    <citation type="submission" date="2019-08" db="EMBL/GenBank/DDBJ databases">
        <title>Prosopis cineraria nodule microbiome.</title>
        <authorList>
            <person name="Ali R."/>
            <person name="Chaluvadi S.R."/>
            <person name="Wang X."/>
        </authorList>
    </citation>
    <scope>NUCLEOTIDE SEQUENCE [LARGE SCALE GENOMIC DNA]</scope>
    <source>
        <strain evidence="7 8">BG7</strain>
        <plasmid evidence="7 8">unnamed</plasmid>
    </source>
</reference>
<keyword evidence="2" id="KW-0238">DNA-binding</keyword>
<evidence type="ECO:0000313" key="8">
    <source>
        <dbReference type="Proteomes" id="UP000326881"/>
    </source>
</evidence>
<keyword evidence="7" id="KW-0614">Plasmid</keyword>
<dbReference type="InterPro" id="IPR036162">
    <property type="entry name" value="Resolvase-like_N_sf"/>
</dbReference>
<dbReference type="InterPro" id="IPR006119">
    <property type="entry name" value="Resolv_N"/>
</dbReference>
<gene>
    <name evidence="7" type="ORF">FZ934_21420</name>
</gene>
<dbReference type="GO" id="GO:0000150">
    <property type="term" value="F:DNA strand exchange activity"/>
    <property type="evidence" value="ECO:0007669"/>
    <property type="project" value="InterPro"/>
</dbReference>
<dbReference type="CDD" id="cd03768">
    <property type="entry name" value="SR_ResInv"/>
    <property type="match status" value="1"/>
</dbReference>
<dbReference type="EMBL" id="CP043499">
    <property type="protein sequence ID" value="QFY64055.1"/>
    <property type="molecule type" value="Genomic_DNA"/>
</dbReference>